<dbReference type="ExpressionAtlas" id="A0A2K3E2S5">
    <property type="expression patterns" value="baseline and differential"/>
</dbReference>
<dbReference type="InParanoid" id="A0A2K3E2S5"/>
<keyword evidence="3" id="KW-1185">Reference proteome</keyword>
<accession>A0A2K3E2S5</accession>
<dbReference type="PANTHER" id="PTHR21228">
    <property type="entry name" value="FAST LEU-RICH DOMAIN-CONTAINING"/>
    <property type="match status" value="1"/>
</dbReference>
<dbReference type="OrthoDB" id="550159at2759"/>
<dbReference type="OMA" id="KAGPERY"/>
<feature type="compositionally biased region" description="Basic and acidic residues" evidence="1">
    <location>
        <begin position="862"/>
        <end position="877"/>
    </location>
</feature>
<dbReference type="GeneID" id="5725268"/>
<feature type="region of interest" description="Disordered" evidence="1">
    <location>
        <begin position="634"/>
        <end position="660"/>
    </location>
</feature>
<dbReference type="AlphaFoldDB" id="A0A2K3E2S5"/>
<organism evidence="2 3">
    <name type="scientific">Chlamydomonas reinhardtii</name>
    <name type="common">Chlamydomonas smithii</name>
    <dbReference type="NCBI Taxonomy" id="3055"/>
    <lineage>
        <taxon>Eukaryota</taxon>
        <taxon>Viridiplantae</taxon>
        <taxon>Chlorophyta</taxon>
        <taxon>core chlorophytes</taxon>
        <taxon>Chlorophyceae</taxon>
        <taxon>CS clade</taxon>
        <taxon>Chlamydomonadales</taxon>
        <taxon>Chlamydomonadaceae</taxon>
        <taxon>Chlamydomonas</taxon>
    </lineage>
</organism>
<name>A0A2K3E2S5_CHLRE</name>
<feature type="region of interest" description="Disordered" evidence="1">
    <location>
        <begin position="89"/>
        <end position="147"/>
    </location>
</feature>
<protein>
    <recommendedName>
        <fullName evidence="4">RAP domain-containing protein</fullName>
    </recommendedName>
</protein>
<dbReference type="RefSeq" id="XP_042927480.1">
    <property type="nucleotide sequence ID" value="XM_043059846.1"/>
</dbReference>
<dbReference type="PANTHER" id="PTHR21228:SF40">
    <property type="entry name" value="LD45607P"/>
    <property type="match status" value="1"/>
</dbReference>
<dbReference type="EMBL" id="CM008963">
    <property type="protein sequence ID" value="PNW87100.1"/>
    <property type="molecule type" value="Genomic_DNA"/>
</dbReference>
<evidence type="ECO:0000313" key="3">
    <source>
        <dbReference type="Proteomes" id="UP000006906"/>
    </source>
</evidence>
<dbReference type="GO" id="GO:1901259">
    <property type="term" value="P:chloroplast rRNA processing"/>
    <property type="evidence" value="ECO:0000318"/>
    <property type="project" value="GO_Central"/>
</dbReference>
<proteinExistence type="predicted"/>
<dbReference type="Gramene" id="PNW87100">
    <property type="protein sequence ID" value="PNW87100"/>
    <property type="gene ID" value="CHLRE_02g109050v5"/>
</dbReference>
<dbReference type="Proteomes" id="UP000006906">
    <property type="component" value="Chromosome 2"/>
</dbReference>
<dbReference type="KEGG" id="cre:CHLRE_02g109050v5"/>
<evidence type="ECO:0000313" key="2">
    <source>
        <dbReference type="EMBL" id="PNW87100.1"/>
    </source>
</evidence>
<feature type="region of interest" description="Disordered" evidence="1">
    <location>
        <begin position="519"/>
        <end position="539"/>
    </location>
</feature>
<dbReference type="GO" id="GO:0044528">
    <property type="term" value="P:regulation of mitochondrial mRNA stability"/>
    <property type="evidence" value="ECO:0000318"/>
    <property type="project" value="GO_Central"/>
</dbReference>
<feature type="region of interest" description="Disordered" evidence="1">
    <location>
        <begin position="185"/>
        <end position="211"/>
    </location>
</feature>
<dbReference type="GO" id="GO:0003723">
    <property type="term" value="F:RNA binding"/>
    <property type="evidence" value="ECO:0000318"/>
    <property type="project" value="GO_Central"/>
</dbReference>
<feature type="compositionally biased region" description="Low complexity" evidence="1">
    <location>
        <begin position="641"/>
        <end position="660"/>
    </location>
</feature>
<dbReference type="InterPro" id="IPR050870">
    <property type="entry name" value="FAST_kinase"/>
</dbReference>
<reference evidence="2 3" key="1">
    <citation type="journal article" date="2007" name="Science">
        <title>The Chlamydomonas genome reveals the evolution of key animal and plant functions.</title>
        <authorList>
            <person name="Merchant S.S."/>
            <person name="Prochnik S.E."/>
            <person name="Vallon O."/>
            <person name="Harris E.H."/>
            <person name="Karpowicz S.J."/>
            <person name="Witman G.B."/>
            <person name="Terry A."/>
            <person name="Salamov A."/>
            <person name="Fritz-Laylin L.K."/>
            <person name="Marechal-Drouard L."/>
            <person name="Marshall W.F."/>
            <person name="Qu L.H."/>
            <person name="Nelson D.R."/>
            <person name="Sanderfoot A.A."/>
            <person name="Spalding M.H."/>
            <person name="Kapitonov V.V."/>
            <person name="Ren Q."/>
            <person name="Ferris P."/>
            <person name="Lindquist E."/>
            <person name="Shapiro H."/>
            <person name="Lucas S.M."/>
            <person name="Grimwood J."/>
            <person name="Schmutz J."/>
            <person name="Cardol P."/>
            <person name="Cerutti H."/>
            <person name="Chanfreau G."/>
            <person name="Chen C.L."/>
            <person name="Cognat V."/>
            <person name="Croft M.T."/>
            <person name="Dent R."/>
            <person name="Dutcher S."/>
            <person name="Fernandez E."/>
            <person name="Fukuzawa H."/>
            <person name="Gonzalez-Ballester D."/>
            <person name="Gonzalez-Halphen D."/>
            <person name="Hallmann A."/>
            <person name="Hanikenne M."/>
            <person name="Hippler M."/>
            <person name="Inwood W."/>
            <person name="Jabbari K."/>
            <person name="Kalanon M."/>
            <person name="Kuras R."/>
            <person name="Lefebvre P.A."/>
            <person name="Lemaire S.D."/>
            <person name="Lobanov A.V."/>
            <person name="Lohr M."/>
            <person name="Manuell A."/>
            <person name="Meier I."/>
            <person name="Mets L."/>
            <person name="Mittag M."/>
            <person name="Mittelmeier T."/>
            <person name="Moroney J.V."/>
            <person name="Moseley J."/>
            <person name="Napoli C."/>
            <person name="Nedelcu A.M."/>
            <person name="Niyogi K."/>
            <person name="Novoselov S.V."/>
            <person name="Paulsen I.T."/>
            <person name="Pazour G."/>
            <person name="Purton S."/>
            <person name="Ral J.P."/>
            <person name="Riano-Pachon D.M."/>
            <person name="Riekhof W."/>
            <person name="Rymarquis L."/>
            <person name="Schroda M."/>
            <person name="Stern D."/>
            <person name="Umen J."/>
            <person name="Willows R."/>
            <person name="Wilson N."/>
            <person name="Zimmer S.L."/>
            <person name="Allmer J."/>
            <person name="Balk J."/>
            <person name="Bisova K."/>
            <person name="Chen C.J."/>
            <person name="Elias M."/>
            <person name="Gendler K."/>
            <person name="Hauser C."/>
            <person name="Lamb M.R."/>
            <person name="Ledford H."/>
            <person name="Long J.C."/>
            <person name="Minagawa J."/>
            <person name="Page M.D."/>
            <person name="Pan J."/>
            <person name="Pootakham W."/>
            <person name="Roje S."/>
            <person name="Rose A."/>
            <person name="Stahlberg E."/>
            <person name="Terauchi A.M."/>
            <person name="Yang P."/>
            <person name="Ball S."/>
            <person name="Bowler C."/>
            <person name="Dieckmann C.L."/>
            <person name="Gladyshev V.N."/>
            <person name="Green P."/>
            <person name="Jorgensen R."/>
            <person name="Mayfield S."/>
            <person name="Mueller-Roeber B."/>
            <person name="Rajamani S."/>
            <person name="Sayre R.T."/>
            <person name="Brokstein P."/>
            <person name="Dubchak I."/>
            <person name="Goodstein D."/>
            <person name="Hornick L."/>
            <person name="Huang Y.W."/>
            <person name="Jhaveri J."/>
            <person name="Luo Y."/>
            <person name="Martinez D."/>
            <person name="Ngau W.C."/>
            <person name="Otillar B."/>
            <person name="Poliakov A."/>
            <person name="Porter A."/>
            <person name="Szajkowski L."/>
            <person name="Werner G."/>
            <person name="Zhou K."/>
            <person name="Grigoriev I.V."/>
            <person name="Rokhsar D.S."/>
            <person name="Grossman A.R."/>
        </authorList>
    </citation>
    <scope>NUCLEOTIDE SEQUENCE [LARGE SCALE GENOMIC DNA]</scope>
    <source>
        <strain evidence="3">CC-503</strain>
    </source>
</reference>
<dbReference type="GO" id="GO:0035770">
    <property type="term" value="C:ribonucleoprotein granule"/>
    <property type="evidence" value="ECO:0000318"/>
    <property type="project" value="GO_Central"/>
</dbReference>
<feature type="compositionally biased region" description="Low complexity" evidence="1">
    <location>
        <begin position="91"/>
        <end position="122"/>
    </location>
</feature>
<gene>
    <name evidence="2" type="ORF">CHLRE_02g109050v5</name>
</gene>
<evidence type="ECO:0000256" key="1">
    <source>
        <dbReference type="SAM" id="MobiDB-lite"/>
    </source>
</evidence>
<dbReference type="GO" id="GO:0009507">
    <property type="term" value="C:chloroplast"/>
    <property type="evidence" value="ECO:0007669"/>
    <property type="project" value="GOC"/>
</dbReference>
<feature type="region of interest" description="Disordered" evidence="1">
    <location>
        <begin position="856"/>
        <end position="891"/>
    </location>
</feature>
<sequence>MLSQLHVRGKSIACRWSTLQPPARVVGGVVRPGVARRVVAERASGFRSSDDADTLAAVAAASRQRVQRSAAFDHDDDVFGVDAAATRDRTASASTSGHDHPASGARRAVVAGASARRASSARTPRRAAAESLAAPEHDAEDDDEQELAHHAPADANAAALHMNGVAVGVDAAGAAALLLPAVEAAEEKKSHKRGLSRPPGLTEARDRETHDELRACDDWRDVLDVVADEAAVEGLSARTSVQALTKLNTLTRNSPGERAELIALPAFAALTKLVLDQVHDMNNIQLSNSLWALSQLGCRLPAPDLDAYWAACLDAAELFHPRDIATLLAAAAALRAAPPQRLLDVMGFRARAFLSSGEFEARGISTLLHSCVVLGYINPLLGWAAAEAAAAPGVMGSMAPQGVANTMWALGRMGVYHPPAVEAALGAFRASAFAYKPQEVANLLWALTAFRHHPGEVFADFAKSLLGRLDELRPADLATALYALAYFNTAPGRAVLTRIAGRVLTLLEQRTRARAADAEDAEDASFLHPSSSSCAPELAPRLRKAGTRGPARHAMRWRPGTVLNGVELANLYWGFALLGSEQQLEPRLAERLMAGLEAALAEEWQAATAGATGAAGAAAAAAGVVGAGAAKEEAKAEQGEELPAAAAGAEEAEAGPSGAKAAGAGAAAAGLFPDSLQRMVFQGFLASRLAGSSRRHAFSPLALDAFKRSWMASMTDTAARGTGGRSNKTPVKHVADIIHKLKVSYDTLRPTRDGLAVIDVALKAGPERYVALEVVAEADTAANSRQMLGPNAVKRQLLEKNGWEVRYLNAGDLLRLDADTQLLFVAELLKGLGLKPRGAELTAALAAVQGAAAAPGAGARAARGERGEAAGEADGGRRVAAGGSGRAPRRS</sequence>
<dbReference type="GO" id="GO:0005759">
    <property type="term" value="C:mitochondrial matrix"/>
    <property type="evidence" value="ECO:0000318"/>
    <property type="project" value="GO_Central"/>
</dbReference>
<dbReference type="GO" id="GO:0000963">
    <property type="term" value="P:mitochondrial RNA processing"/>
    <property type="evidence" value="ECO:0000318"/>
    <property type="project" value="GO_Central"/>
</dbReference>
<evidence type="ECO:0008006" key="4">
    <source>
        <dbReference type="Google" id="ProtNLM"/>
    </source>
</evidence>